<keyword evidence="2" id="KW-1185">Reference proteome</keyword>
<organism evidence="1 2">
    <name type="scientific">Eimeria brunetti</name>
    <dbReference type="NCBI Taxonomy" id="51314"/>
    <lineage>
        <taxon>Eukaryota</taxon>
        <taxon>Sar</taxon>
        <taxon>Alveolata</taxon>
        <taxon>Apicomplexa</taxon>
        <taxon>Conoidasida</taxon>
        <taxon>Coccidia</taxon>
        <taxon>Eucoccidiorida</taxon>
        <taxon>Eimeriorina</taxon>
        <taxon>Eimeriidae</taxon>
        <taxon>Eimeria</taxon>
    </lineage>
</organism>
<name>U6LAQ8_9EIME</name>
<gene>
    <name evidence="1" type="ORF">EBH_0039350</name>
</gene>
<proteinExistence type="predicted"/>
<dbReference type="EMBL" id="HG710743">
    <property type="protein sequence ID" value="CDJ47492.1"/>
    <property type="molecule type" value="Genomic_DNA"/>
</dbReference>
<dbReference type="Proteomes" id="UP000030750">
    <property type="component" value="Unassembled WGS sequence"/>
</dbReference>
<protein>
    <submittedName>
        <fullName evidence="1">Uncharacterized protein</fullName>
    </submittedName>
</protein>
<dbReference type="VEuPathDB" id="ToxoDB:EBH_0039350"/>
<reference evidence="1" key="2">
    <citation type="submission" date="2013-10" db="EMBL/GenBank/DDBJ databases">
        <authorList>
            <person name="Aslett M."/>
        </authorList>
    </citation>
    <scope>NUCLEOTIDE SEQUENCE [LARGE SCALE GENOMIC DNA]</scope>
    <source>
        <strain evidence="1">Houghton</strain>
    </source>
</reference>
<evidence type="ECO:0000313" key="1">
    <source>
        <dbReference type="EMBL" id="CDJ47492.1"/>
    </source>
</evidence>
<evidence type="ECO:0000313" key="2">
    <source>
        <dbReference type="Proteomes" id="UP000030750"/>
    </source>
</evidence>
<accession>U6LAQ8</accession>
<sequence>MCINAESSLHRLLSEGYGHSSLPVRTNRSKQDRQAFVDLLPRRLPAKRMINRIASLLPGEIPSNIVGYYLRREELEDQREKSNVTRA</sequence>
<reference evidence="1" key="1">
    <citation type="submission" date="2013-10" db="EMBL/GenBank/DDBJ databases">
        <title>Genomic analysis of the causative agents of coccidiosis in chickens.</title>
        <authorList>
            <person name="Reid A.J."/>
            <person name="Blake D."/>
            <person name="Billington K."/>
            <person name="Browne H."/>
            <person name="Dunn M."/>
            <person name="Hung S."/>
            <person name="Kawahara F."/>
            <person name="Miranda-Saavedra D."/>
            <person name="Mourier T."/>
            <person name="Nagra H."/>
            <person name="Otto T.D."/>
            <person name="Rawlings N."/>
            <person name="Sanchez A."/>
            <person name="Sanders M."/>
            <person name="Subramaniam C."/>
            <person name="Tay Y."/>
            <person name="Dear P."/>
            <person name="Doerig C."/>
            <person name="Gruber A."/>
            <person name="Parkinson J."/>
            <person name="Shirley M."/>
            <person name="Wan K.L."/>
            <person name="Berriman M."/>
            <person name="Tomley F."/>
            <person name="Pain A."/>
        </authorList>
    </citation>
    <scope>NUCLEOTIDE SEQUENCE [LARGE SCALE GENOMIC DNA]</scope>
    <source>
        <strain evidence="1">Houghton</strain>
    </source>
</reference>
<dbReference type="AlphaFoldDB" id="U6LAQ8"/>